<gene>
    <name evidence="2" type="ORF">GCM10007362_06600</name>
</gene>
<keyword evidence="1" id="KW-0812">Transmembrane</keyword>
<keyword evidence="1" id="KW-1133">Transmembrane helix</keyword>
<reference evidence="3" key="1">
    <citation type="journal article" date="2019" name="Int. J. Syst. Evol. Microbiol.">
        <title>The Global Catalogue of Microorganisms (GCM) 10K type strain sequencing project: providing services to taxonomists for standard genome sequencing and annotation.</title>
        <authorList>
            <consortium name="The Broad Institute Genomics Platform"/>
            <consortium name="The Broad Institute Genome Sequencing Center for Infectious Disease"/>
            <person name="Wu L."/>
            <person name="Ma J."/>
        </authorList>
    </citation>
    <scope>NUCLEOTIDE SEQUENCE [LARGE SCALE GENOMIC DNA]</scope>
    <source>
        <strain evidence="3">CCM 8702</strain>
    </source>
</reference>
<organism evidence="2 3">
    <name type="scientific">Saccharibacillus endophyticus</name>
    <dbReference type="NCBI Taxonomy" id="2060666"/>
    <lineage>
        <taxon>Bacteria</taxon>
        <taxon>Bacillati</taxon>
        <taxon>Bacillota</taxon>
        <taxon>Bacilli</taxon>
        <taxon>Bacillales</taxon>
        <taxon>Paenibacillaceae</taxon>
        <taxon>Saccharibacillus</taxon>
    </lineage>
</organism>
<evidence type="ECO:0000313" key="3">
    <source>
        <dbReference type="Proteomes" id="UP000605427"/>
    </source>
</evidence>
<protein>
    <recommendedName>
        <fullName evidence="4">Secreted protein</fullName>
    </recommendedName>
</protein>
<name>A0ABQ1ZMG6_9BACL</name>
<dbReference type="EMBL" id="BMDD01000001">
    <property type="protein sequence ID" value="GGH70451.1"/>
    <property type="molecule type" value="Genomic_DNA"/>
</dbReference>
<evidence type="ECO:0000256" key="1">
    <source>
        <dbReference type="SAM" id="Phobius"/>
    </source>
</evidence>
<proteinExistence type="predicted"/>
<keyword evidence="1" id="KW-0472">Membrane</keyword>
<keyword evidence="3" id="KW-1185">Reference proteome</keyword>
<sequence length="61" mass="6710">MTAMNTIITRAIMIPALIIMQAVRAVAAAITITAATVILTGREVTPIRITRTKKHLNYRFS</sequence>
<comment type="caution">
    <text evidence="2">The sequence shown here is derived from an EMBL/GenBank/DDBJ whole genome shotgun (WGS) entry which is preliminary data.</text>
</comment>
<feature type="transmembrane region" description="Helical" evidence="1">
    <location>
        <begin position="12"/>
        <end position="39"/>
    </location>
</feature>
<dbReference type="Proteomes" id="UP000605427">
    <property type="component" value="Unassembled WGS sequence"/>
</dbReference>
<evidence type="ECO:0000313" key="2">
    <source>
        <dbReference type="EMBL" id="GGH70451.1"/>
    </source>
</evidence>
<accession>A0ABQ1ZMG6</accession>
<evidence type="ECO:0008006" key="4">
    <source>
        <dbReference type="Google" id="ProtNLM"/>
    </source>
</evidence>